<reference evidence="1 2" key="1">
    <citation type="journal article" date="2010" name="Int. J. Syst. Evol. Microbiol.">
        <title>Bacillus horneckiae sp. nov., isolated from a spacecraft-assembly clean room.</title>
        <authorList>
            <person name="Vaishampayan P."/>
            <person name="Probst A."/>
            <person name="Krishnamurthi S."/>
            <person name="Ghosh S."/>
            <person name="Osman S."/>
            <person name="McDowall A."/>
            <person name="Ruckmani A."/>
            <person name="Mayilraj S."/>
            <person name="Venkateswaran K."/>
        </authorList>
    </citation>
    <scope>NUCLEOTIDE SEQUENCE [LARGE SCALE GENOMIC DNA]</scope>
    <source>
        <strain evidence="2">1PO1SC</strain>
    </source>
</reference>
<evidence type="ECO:0000313" key="1">
    <source>
        <dbReference type="EMBL" id="PKG29607.1"/>
    </source>
</evidence>
<organism evidence="1 2">
    <name type="scientific">Cytobacillus horneckiae</name>
    <dbReference type="NCBI Taxonomy" id="549687"/>
    <lineage>
        <taxon>Bacteria</taxon>
        <taxon>Bacillati</taxon>
        <taxon>Bacillota</taxon>
        <taxon>Bacilli</taxon>
        <taxon>Bacillales</taxon>
        <taxon>Bacillaceae</taxon>
        <taxon>Cytobacillus</taxon>
    </lineage>
</organism>
<comment type="caution">
    <text evidence="1">The sequence shown here is derived from an EMBL/GenBank/DDBJ whole genome shotgun (WGS) entry which is preliminary data.</text>
</comment>
<dbReference type="RefSeq" id="WP_083957225.1">
    <property type="nucleotide sequence ID" value="NZ_JAMAUX010000007.1"/>
</dbReference>
<name>A0A2N0ZJB9_9BACI</name>
<evidence type="ECO:0000313" key="2">
    <source>
        <dbReference type="Proteomes" id="UP000233343"/>
    </source>
</evidence>
<dbReference type="Pfam" id="PF12952">
    <property type="entry name" value="DUF3841"/>
    <property type="match status" value="1"/>
</dbReference>
<sequence length="170" mass="19935">MGIFWTIQSAAKWEEVKKIGYLIGVHEQIWPEFVEPYLWMMEQMKSKIKNYDQAEYPVWVWTNRPDLRRSGHLNKGESGVLLKIDIDDDRILLSDFQAWHFVLDGVYCNIEAKEENELNLSSKSIKESWKKIFDLNDLANNPDWGECIIQGVAGKILLHEITFAKEFTAR</sequence>
<dbReference type="AlphaFoldDB" id="A0A2N0ZJB9"/>
<dbReference type="Proteomes" id="UP000233343">
    <property type="component" value="Unassembled WGS sequence"/>
</dbReference>
<accession>A0A2N0ZJB9</accession>
<dbReference type="InterPro" id="IPR024211">
    <property type="entry name" value="DUF3841"/>
</dbReference>
<gene>
    <name evidence="1" type="ORF">CWS20_06975</name>
</gene>
<dbReference type="EMBL" id="PISD01000013">
    <property type="protein sequence ID" value="PKG29607.1"/>
    <property type="molecule type" value="Genomic_DNA"/>
</dbReference>
<protein>
    <submittedName>
        <fullName evidence="1">DUF3841 domain-containing protein</fullName>
    </submittedName>
</protein>
<proteinExistence type="predicted"/>
<keyword evidence="2" id="KW-1185">Reference proteome</keyword>